<dbReference type="Proteomes" id="UP001596011">
    <property type="component" value="Unassembled WGS sequence"/>
</dbReference>
<feature type="transmembrane region" description="Helical" evidence="1">
    <location>
        <begin position="7"/>
        <end position="25"/>
    </location>
</feature>
<evidence type="ECO:0000313" key="2">
    <source>
        <dbReference type="EMBL" id="MFC4628984.1"/>
    </source>
</evidence>
<name>A0ABV9HI53_9MICO</name>
<organism evidence="2 3">
    <name type="scientific">Promicromonospora alba</name>
    <dbReference type="NCBI Taxonomy" id="1616110"/>
    <lineage>
        <taxon>Bacteria</taxon>
        <taxon>Bacillati</taxon>
        <taxon>Actinomycetota</taxon>
        <taxon>Actinomycetes</taxon>
        <taxon>Micrococcales</taxon>
        <taxon>Promicromonosporaceae</taxon>
        <taxon>Promicromonospora</taxon>
    </lineage>
</organism>
<keyword evidence="1" id="KW-0472">Membrane</keyword>
<dbReference type="RefSeq" id="WP_377135631.1">
    <property type="nucleotide sequence ID" value="NZ_JBHSFI010000004.1"/>
</dbReference>
<gene>
    <name evidence="2" type="ORF">ACFO6V_12130</name>
</gene>
<sequence>MSGLGKWSLWVGLGLVVVTVVARALDLIPVTVIAAILALIALGMAGYDWLYEAAERSNLRRRAAKVAREREHDR</sequence>
<proteinExistence type="predicted"/>
<dbReference type="EMBL" id="JBHSFI010000004">
    <property type="protein sequence ID" value="MFC4628984.1"/>
    <property type="molecule type" value="Genomic_DNA"/>
</dbReference>
<feature type="transmembrane region" description="Helical" evidence="1">
    <location>
        <begin position="31"/>
        <end position="51"/>
    </location>
</feature>
<reference evidence="3" key="1">
    <citation type="journal article" date="2019" name="Int. J. Syst. Evol. Microbiol.">
        <title>The Global Catalogue of Microorganisms (GCM) 10K type strain sequencing project: providing services to taxonomists for standard genome sequencing and annotation.</title>
        <authorList>
            <consortium name="The Broad Institute Genomics Platform"/>
            <consortium name="The Broad Institute Genome Sequencing Center for Infectious Disease"/>
            <person name="Wu L."/>
            <person name="Ma J."/>
        </authorList>
    </citation>
    <scope>NUCLEOTIDE SEQUENCE [LARGE SCALE GENOMIC DNA]</scope>
    <source>
        <strain evidence="3">CCUG 42722</strain>
    </source>
</reference>
<keyword evidence="1" id="KW-0812">Transmembrane</keyword>
<keyword evidence="1" id="KW-1133">Transmembrane helix</keyword>
<protein>
    <submittedName>
        <fullName evidence="2">Uncharacterized protein</fullName>
    </submittedName>
</protein>
<evidence type="ECO:0000313" key="3">
    <source>
        <dbReference type="Proteomes" id="UP001596011"/>
    </source>
</evidence>
<evidence type="ECO:0000256" key="1">
    <source>
        <dbReference type="SAM" id="Phobius"/>
    </source>
</evidence>
<comment type="caution">
    <text evidence="2">The sequence shown here is derived from an EMBL/GenBank/DDBJ whole genome shotgun (WGS) entry which is preliminary data.</text>
</comment>
<accession>A0ABV9HI53</accession>
<keyword evidence="3" id="KW-1185">Reference proteome</keyword>